<organism evidence="2 3">
    <name type="scientific">Microbacterium sediminicola</name>
    <dbReference type="NCBI Taxonomy" id="415210"/>
    <lineage>
        <taxon>Bacteria</taxon>
        <taxon>Bacillati</taxon>
        <taxon>Actinomycetota</taxon>
        <taxon>Actinomycetes</taxon>
        <taxon>Micrococcales</taxon>
        <taxon>Microbacteriaceae</taxon>
        <taxon>Microbacterium</taxon>
    </lineage>
</organism>
<dbReference type="RefSeq" id="WP_344069252.1">
    <property type="nucleotide sequence ID" value="NZ_BAAAPL010000001.1"/>
</dbReference>
<dbReference type="Proteomes" id="UP001501690">
    <property type="component" value="Unassembled WGS sequence"/>
</dbReference>
<evidence type="ECO:0000256" key="1">
    <source>
        <dbReference type="ARBA" id="ARBA00038414"/>
    </source>
</evidence>
<comment type="caution">
    <text evidence="2">The sequence shown here is derived from an EMBL/GenBank/DDBJ whole genome shotgun (WGS) entry which is preliminary data.</text>
</comment>
<gene>
    <name evidence="2" type="ORF">GCM10009808_06700</name>
</gene>
<dbReference type="Pfam" id="PF01177">
    <property type="entry name" value="Asp_Glu_race"/>
    <property type="match status" value="1"/>
</dbReference>
<protein>
    <submittedName>
        <fullName evidence="2">Aspartate/glutamate racemase family protein</fullName>
    </submittedName>
</protein>
<dbReference type="InterPro" id="IPR053714">
    <property type="entry name" value="Iso_Racemase_Enz_sf"/>
</dbReference>
<comment type="similarity">
    <text evidence="1">Belongs to the HyuE racemase family.</text>
</comment>
<sequence length="219" mass="22888">MQKLGIIHTVSRLAPVFDGLVGEYLPGVGTVVIADELLLQRTIRDGAVDGITRERLAQHVEQLASYGVDAVLVTCSSVGAAVDELAATSEVPVLRVDRAMAERAVGMGRTIGVLATLPTTLVPTVDLVRSAADGQARDVTILPRLCEGAFDALGRGDVELHDAIIADELDQLVAQVDVVVLAQASMARVAEGRETGGVPVLSSPRLAIEQIAQSIATPL</sequence>
<dbReference type="EMBL" id="BAAAPL010000001">
    <property type="protein sequence ID" value="GAA1692267.1"/>
    <property type="molecule type" value="Genomic_DNA"/>
</dbReference>
<keyword evidence="3" id="KW-1185">Reference proteome</keyword>
<reference evidence="2 3" key="1">
    <citation type="journal article" date="2019" name="Int. J. Syst. Evol. Microbiol.">
        <title>The Global Catalogue of Microorganisms (GCM) 10K type strain sequencing project: providing services to taxonomists for standard genome sequencing and annotation.</title>
        <authorList>
            <consortium name="The Broad Institute Genomics Platform"/>
            <consortium name="The Broad Institute Genome Sequencing Center for Infectious Disease"/>
            <person name="Wu L."/>
            <person name="Ma J."/>
        </authorList>
    </citation>
    <scope>NUCLEOTIDE SEQUENCE [LARGE SCALE GENOMIC DNA]</scope>
    <source>
        <strain evidence="2 3">JCM 15577</strain>
    </source>
</reference>
<dbReference type="InterPro" id="IPR015942">
    <property type="entry name" value="Asp/Glu/hydantoin_racemase"/>
</dbReference>
<name>A0ABN2HRG5_9MICO</name>
<proteinExistence type="inferred from homology"/>
<dbReference type="Gene3D" id="3.40.50.12500">
    <property type="match status" value="1"/>
</dbReference>
<accession>A0ABN2HRG5</accession>
<evidence type="ECO:0000313" key="3">
    <source>
        <dbReference type="Proteomes" id="UP001501690"/>
    </source>
</evidence>
<evidence type="ECO:0000313" key="2">
    <source>
        <dbReference type="EMBL" id="GAA1692267.1"/>
    </source>
</evidence>